<dbReference type="GO" id="GO:0016709">
    <property type="term" value="F:oxidoreductase activity, acting on paired donors, with incorporation or reduction of molecular oxygen, NAD(P)H as one donor, and incorporation of one atom of oxygen"/>
    <property type="evidence" value="ECO:0007669"/>
    <property type="project" value="UniProtKB-ARBA"/>
</dbReference>
<keyword evidence="3" id="KW-0274">FAD</keyword>
<dbReference type="SUPFAM" id="SSF51905">
    <property type="entry name" value="FAD/NAD(P)-binding domain"/>
    <property type="match status" value="1"/>
</dbReference>
<dbReference type="InterPro" id="IPR050641">
    <property type="entry name" value="RIFMO-like"/>
</dbReference>
<evidence type="ECO:0000313" key="7">
    <source>
        <dbReference type="Proteomes" id="UP000235786"/>
    </source>
</evidence>
<evidence type="ECO:0000256" key="1">
    <source>
        <dbReference type="ARBA" id="ARBA00001974"/>
    </source>
</evidence>
<reference evidence="6 7" key="1">
    <citation type="submission" date="2016-04" db="EMBL/GenBank/DDBJ databases">
        <title>A degradative enzymes factory behind the ericoid mycorrhizal symbiosis.</title>
        <authorList>
            <consortium name="DOE Joint Genome Institute"/>
            <person name="Martino E."/>
            <person name="Morin E."/>
            <person name="Grelet G."/>
            <person name="Kuo A."/>
            <person name="Kohler A."/>
            <person name="Daghino S."/>
            <person name="Barry K."/>
            <person name="Choi C."/>
            <person name="Cichocki N."/>
            <person name="Clum A."/>
            <person name="Copeland A."/>
            <person name="Hainaut M."/>
            <person name="Haridas S."/>
            <person name="Labutti K."/>
            <person name="Lindquist E."/>
            <person name="Lipzen A."/>
            <person name="Khouja H.-R."/>
            <person name="Murat C."/>
            <person name="Ohm R."/>
            <person name="Olson A."/>
            <person name="Spatafora J."/>
            <person name="Veneault-Fourrey C."/>
            <person name="Henrissat B."/>
            <person name="Grigoriev I."/>
            <person name="Martin F."/>
            <person name="Perotto S."/>
        </authorList>
    </citation>
    <scope>NUCLEOTIDE SEQUENCE [LARGE SCALE GENOMIC DNA]</scope>
    <source>
        <strain evidence="6 7">F</strain>
    </source>
</reference>
<dbReference type="InterPro" id="IPR002938">
    <property type="entry name" value="FAD-bd"/>
</dbReference>
<dbReference type="OrthoDB" id="2690153at2759"/>
<keyword evidence="2" id="KW-0285">Flavoprotein</keyword>
<comment type="cofactor">
    <cofactor evidence="1">
        <name>FAD</name>
        <dbReference type="ChEBI" id="CHEBI:57692"/>
    </cofactor>
</comment>
<dbReference type="InterPro" id="IPR036188">
    <property type="entry name" value="FAD/NAD-bd_sf"/>
</dbReference>
<dbReference type="PANTHER" id="PTHR43004:SF19">
    <property type="entry name" value="BINDING MONOOXYGENASE, PUTATIVE (JCVI)-RELATED"/>
    <property type="match status" value="1"/>
</dbReference>
<dbReference type="PANTHER" id="PTHR43004">
    <property type="entry name" value="TRK SYSTEM POTASSIUM UPTAKE PROTEIN"/>
    <property type="match status" value="1"/>
</dbReference>
<dbReference type="Gene3D" id="3.30.9.10">
    <property type="entry name" value="D-Amino Acid Oxidase, subunit A, domain 2"/>
    <property type="match status" value="1"/>
</dbReference>
<dbReference type="Proteomes" id="UP000235786">
    <property type="component" value="Unassembled WGS sequence"/>
</dbReference>
<proteinExistence type="predicted"/>
<evidence type="ECO:0000313" key="6">
    <source>
        <dbReference type="EMBL" id="PMD49071.1"/>
    </source>
</evidence>
<feature type="domain" description="FAD-binding" evidence="5">
    <location>
        <begin position="63"/>
        <end position="421"/>
    </location>
</feature>
<dbReference type="Gene3D" id="3.50.50.60">
    <property type="entry name" value="FAD/NAD(P)-binding domain"/>
    <property type="match status" value="1"/>
</dbReference>
<dbReference type="EMBL" id="KZ613937">
    <property type="protein sequence ID" value="PMD49071.1"/>
    <property type="molecule type" value="Genomic_DNA"/>
</dbReference>
<evidence type="ECO:0000256" key="3">
    <source>
        <dbReference type="ARBA" id="ARBA00022827"/>
    </source>
</evidence>
<organism evidence="6 7">
    <name type="scientific">Hyaloscypha variabilis (strain UAMH 11265 / GT02V1 / F)</name>
    <name type="common">Meliniomyces variabilis</name>
    <dbReference type="NCBI Taxonomy" id="1149755"/>
    <lineage>
        <taxon>Eukaryota</taxon>
        <taxon>Fungi</taxon>
        <taxon>Dikarya</taxon>
        <taxon>Ascomycota</taxon>
        <taxon>Pezizomycotina</taxon>
        <taxon>Leotiomycetes</taxon>
        <taxon>Helotiales</taxon>
        <taxon>Hyaloscyphaceae</taxon>
        <taxon>Hyaloscypha</taxon>
        <taxon>Hyaloscypha variabilis</taxon>
    </lineage>
</organism>
<dbReference type="STRING" id="1149755.A0A2J6SE81"/>
<dbReference type="PRINTS" id="PR00420">
    <property type="entry name" value="RNGMNOXGNASE"/>
</dbReference>
<dbReference type="Pfam" id="PF01494">
    <property type="entry name" value="FAD_binding_3"/>
    <property type="match status" value="1"/>
</dbReference>
<dbReference type="GO" id="GO:0071949">
    <property type="term" value="F:FAD binding"/>
    <property type="evidence" value="ECO:0007669"/>
    <property type="project" value="InterPro"/>
</dbReference>
<sequence>MISTGHLSTEAFGRGSEATFAFSESASANENGSLVKPITSAKYGFRYLTPTDNPSRPQPPSATPVLIIGGGPIGLLAGLLLAKRGISSVILERHAQRLGQPKAHAINPRSLEILRQAGLDTAYLRKLGASAEDADAVRFVLSMKGLEVGWLPYERQDKAVTELTPEPLFNIAQPVLENYLWKAALETGLVSIWKEWQWQSCTQLEDKTILSTVLDRHTNLETAIISEYLLGCDGAHARSRDIFQIPFETLDGLPPAPIHYVSVNFNADLSKEKTGMLWFIMTKTAGKRNFIAYDRSNNWVFVTTFNPLETSRDVFTEEYCRFLIDQSIGIKVDYKVIGITLWNTTPRIAKHYRSRIIHNAFLAGDAAHCFPSTGGLGINTGIGDVHNLVWKIHATENGWSNGDILDTYEAERIPIAVANSRQSRANEAKIHALGRAVFGTSDKTVEERMRDPTSRNEIEKAVRDNQDHFDSLDLQIGFVYNQRRPEGKSVRDFTPQCVPGGRLPHAWIKSQGRIISTLDLVDGHDFILFASRGFFEGSIVSCGKVNIRVVQIGKGIVDNEGKWSKLMGLDGSPAAVL</sequence>
<evidence type="ECO:0000256" key="2">
    <source>
        <dbReference type="ARBA" id="ARBA00022630"/>
    </source>
</evidence>
<dbReference type="Gene3D" id="3.40.30.120">
    <property type="match status" value="1"/>
</dbReference>
<evidence type="ECO:0000256" key="4">
    <source>
        <dbReference type="ARBA" id="ARBA00023002"/>
    </source>
</evidence>
<gene>
    <name evidence="6" type="ORF">L207DRAFT_522378</name>
</gene>
<evidence type="ECO:0000259" key="5">
    <source>
        <dbReference type="Pfam" id="PF01494"/>
    </source>
</evidence>
<name>A0A2J6SE81_HYAVF</name>
<keyword evidence="7" id="KW-1185">Reference proteome</keyword>
<dbReference type="AlphaFoldDB" id="A0A2J6SE81"/>
<accession>A0A2J6SE81</accession>
<keyword evidence="4" id="KW-0560">Oxidoreductase</keyword>
<protein>
    <recommendedName>
        <fullName evidence="5">FAD-binding domain-containing protein</fullName>
    </recommendedName>
</protein>